<evidence type="ECO:0000256" key="3">
    <source>
        <dbReference type="ARBA" id="ARBA00023235"/>
    </source>
</evidence>
<dbReference type="InterPro" id="IPR006145">
    <property type="entry name" value="PsdUridine_synth_RsuA/RluA"/>
</dbReference>
<evidence type="ECO:0000313" key="7">
    <source>
        <dbReference type="EMBL" id="RSU12006.1"/>
    </source>
</evidence>
<dbReference type="CDD" id="cd02553">
    <property type="entry name" value="PseudoU_synth_RsuA"/>
    <property type="match status" value="1"/>
</dbReference>
<dbReference type="Proteomes" id="UP000288028">
    <property type="component" value="Unassembled WGS sequence"/>
</dbReference>
<dbReference type="GO" id="GO:0003723">
    <property type="term" value="F:RNA binding"/>
    <property type="evidence" value="ECO:0007669"/>
    <property type="project" value="UniProtKB-KW"/>
</dbReference>
<dbReference type="InterPro" id="IPR036986">
    <property type="entry name" value="S4_RNA-bd_sf"/>
</dbReference>
<feature type="domain" description="RNA-binding S4" evidence="6">
    <location>
        <begin position="1"/>
        <end position="60"/>
    </location>
</feature>
<dbReference type="FunFam" id="3.30.70.1560:FF:000001">
    <property type="entry name" value="Pseudouridine synthase"/>
    <property type="match status" value="1"/>
</dbReference>
<dbReference type="SMART" id="SM00363">
    <property type="entry name" value="S4"/>
    <property type="match status" value="1"/>
</dbReference>
<evidence type="ECO:0000313" key="8">
    <source>
        <dbReference type="Proteomes" id="UP000288028"/>
    </source>
</evidence>
<dbReference type="OrthoDB" id="9807213at2"/>
<dbReference type="InterPro" id="IPR020103">
    <property type="entry name" value="PsdUridine_synth_cat_dom_sf"/>
</dbReference>
<evidence type="ECO:0000259" key="6">
    <source>
        <dbReference type="SMART" id="SM00363"/>
    </source>
</evidence>
<dbReference type="InterPro" id="IPR000748">
    <property type="entry name" value="PsdUridine_synth_RsuA/RluB/E/F"/>
</dbReference>
<dbReference type="InterPro" id="IPR018496">
    <property type="entry name" value="PsdUridine_synth_RsuA/RluB_CS"/>
</dbReference>
<dbReference type="GeneID" id="95579222"/>
<dbReference type="GO" id="GO:0120159">
    <property type="term" value="F:rRNA pseudouridine synthase activity"/>
    <property type="evidence" value="ECO:0007669"/>
    <property type="project" value="UniProtKB-ARBA"/>
</dbReference>
<dbReference type="PROSITE" id="PS01149">
    <property type="entry name" value="PSI_RSU"/>
    <property type="match status" value="1"/>
</dbReference>
<dbReference type="InterPro" id="IPR050343">
    <property type="entry name" value="RsuA_PseudoU_synthase"/>
</dbReference>
<evidence type="ECO:0000256" key="2">
    <source>
        <dbReference type="ARBA" id="ARBA00022884"/>
    </source>
</evidence>
<gene>
    <name evidence="7" type="ORF">CBF28_11585</name>
</gene>
<evidence type="ECO:0000256" key="4">
    <source>
        <dbReference type="PROSITE-ProRule" id="PRU00182"/>
    </source>
</evidence>
<organism evidence="7 8">
    <name type="scientific">Vagococcus carniphilus</name>
    <dbReference type="NCBI Taxonomy" id="218144"/>
    <lineage>
        <taxon>Bacteria</taxon>
        <taxon>Bacillati</taxon>
        <taxon>Bacillota</taxon>
        <taxon>Bacilli</taxon>
        <taxon>Lactobacillales</taxon>
        <taxon>Enterococcaceae</taxon>
        <taxon>Vagococcus</taxon>
    </lineage>
</organism>
<protein>
    <recommendedName>
        <fullName evidence="5">Pseudouridine synthase</fullName>
        <ecNumber evidence="5">5.4.99.-</ecNumber>
    </recommendedName>
</protein>
<keyword evidence="8" id="KW-1185">Reference proteome</keyword>
<dbReference type="Gene3D" id="3.10.290.10">
    <property type="entry name" value="RNA-binding S4 domain"/>
    <property type="match status" value="1"/>
</dbReference>
<dbReference type="InterPro" id="IPR042092">
    <property type="entry name" value="PsdUridine_s_RsuA/RluB/E/F_cat"/>
</dbReference>
<dbReference type="PANTHER" id="PTHR47683:SF4">
    <property type="entry name" value="PSEUDOURIDINE SYNTHASE"/>
    <property type="match status" value="1"/>
</dbReference>
<dbReference type="GO" id="GO:0005829">
    <property type="term" value="C:cytosol"/>
    <property type="evidence" value="ECO:0007669"/>
    <property type="project" value="UniProtKB-ARBA"/>
</dbReference>
<dbReference type="Gene3D" id="3.30.70.1560">
    <property type="entry name" value="Alpha-L RNA-binding motif"/>
    <property type="match status" value="1"/>
</dbReference>
<dbReference type="CDD" id="cd00165">
    <property type="entry name" value="S4"/>
    <property type="match status" value="1"/>
</dbReference>
<dbReference type="PANTHER" id="PTHR47683">
    <property type="entry name" value="PSEUDOURIDINE SYNTHASE FAMILY PROTEIN-RELATED"/>
    <property type="match status" value="1"/>
</dbReference>
<reference evidence="7 8" key="1">
    <citation type="submission" date="2017-05" db="EMBL/GenBank/DDBJ databases">
        <title>Vagococcus spp. assemblies.</title>
        <authorList>
            <person name="Gulvik C.A."/>
        </authorList>
    </citation>
    <scope>NUCLEOTIDE SEQUENCE [LARGE SCALE GENOMIC DNA]</scope>
    <source>
        <strain evidence="7 8">SS1714</strain>
    </source>
</reference>
<keyword evidence="2 4" id="KW-0694">RNA-binding</keyword>
<dbReference type="Gene3D" id="3.30.70.580">
    <property type="entry name" value="Pseudouridine synthase I, catalytic domain, N-terminal subdomain"/>
    <property type="match status" value="1"/>
</dbReference>
<name>A0A430AVC9_9ENTE</name>
<evidence type="ECO:0000256" key="1">
    <source>
        <dbReference type="ARBA" id="ARBA00008348"/>
    </source>
</evidence>
<dbReference type="Pfam" id="PF01479">
    <property type="entry name" value="S4"/>
    <property type="match status" value="1"/>
</dbReference>
<dbReference type="EC" id="5.4.99.-" evidence="5"/>
<keyword evidence="3 5" id="KW-0413">Isomerase</keyword>
<dbReference type="AlphaFoldDB" id="A0A430AVC9"/>
<sequence>MRLDKFLSHTGFGSRKEVKELLKKKQVTVNGVLAKDGKFNINEFEDEVAVSDEVVIYKKFAYYMLNKPKGVVSATEDNLHRTVLDLISAQDRLPGLFPVGRLDKNTTGLLLITNDGDLSHQLLSPKKKVPKLYEAKIAGIMTEEDILSFSKGITISGNEECLPANLVILSTDELANSSKIQLEIVEGKFHQVKRMVEAVGKKVVELNRLSMGGLILDDSLKKGNYRELSKEELEELLKVKTK</sequence>
<dbReference type="Pfam" id="PF00849">
    <property type="entry name" value="PseudoU_synth_2"/>
    <property type="match status" value="1"/>
</dbReference>
<dbReference type="PROSITE" id="PS50889">
    <property type="entry name" value="S4"/>
    <property type="match status" value="1"/>
</dbReference>
<comment type="similarity">
    <text evidence="1 5">Belongs to the pseudouridine synthase RsuA family.</text>
</comment>
<dbReference type="GO" id="GO:0000455">
    <property type="term" value="P:enzyme-directed rRNA pseudouridine synthesis"/>
    <property type="evidence" value="ECO:0007669"/>
    <property type="project" value="UniProtKB-ARBA"/>
</dbReference>
<dbReference type="RefSeq" id="WP_126795439.1">
    <property type="nucleotide sequence ID" value="NZ_CP060720.1"/>
</dbReference>
<dbReference type="SUPFAM" id="SSF55174">
    <property type="entry name" value="Alpha-L RNA-binding motif"/>
    <property type="match status" value="1"/>
</dbReference>
<dbReference type="EMBL" id="NGKB01000012">
    <property type="protein sequence ID" value="RSU12006.1"/>
    <property type="molecule type" value="Genomic_DNA"/>
</dbReference>
<dbReference type="InterPro" id="IPR002942">
    <property type="entry name" value="S4_RNA-bd"/>
</dbReference>
<comment type="caution">
    <text evidence="7">The sequence shown here is derived from an EMBL/GenBank/DDBJ whole genome shotgun (WGS) entry which is preliminary data.</text>
</comment>
<accession>A0A430AVC9</accession>
<evidence type="ECO:0000256" key="5">
    <source>
        <dbReference type="RuleBase" id="RU003887"/>
    </source>
</evidence>
<proteinExistence type="inferred from homology"/>
<dbReference type="SUPFAM" id="SSF55120">
    <property type="entry name" value="Pseudouridine synthase"/>
    <property type="match status" value="1"/>
</dbReference>
<dbReference type="InterPro" id="IPR020094">
    <property type="entry name" value="TruA/RsuA/RluB/E/F_N"/>
</dbReference>
<dbReference type="NCBIfam" id="TIGR00093">
    <property type="entry name" value="pseudouridine synthase"/>
    <property type="match status" value="1"/>
</dbReference>